<dbReference type="EMBL" id="JABFYL010000049">
    <property type="protein sequence ID" value="NVN53740.1"/>
    <property type="molecule type" value="Genomic_DNA"/>
</dbReference>
<dbReference type="AlphaFoldDB" id="A0A850Q0I8"/>
<accession>A0A850Q0I8</accession>
<dbReference type="Pfam" id="PF13489">
    <property type="entry name" value="Methyltransf_23"/>
    <property type="match status" value="1"/>
</dbReference>
<dbReference type="CDD" id="cd02440">
    <property type="entry name" value="AdoMet_MTases"/>
    <property type="match status" value="1"/>
</dbReference>
<keyword evidence="2" id="KW-1185">Reference proteome</keyword>
<dbReference type="SUPFAM" id="SSF53335">
    <property type="entry name" value="S-adenosyl-L-methionine-dependent methyltransferases"/>
    <property type="match status" value="1"/>
</dbReference>
<comment type="caution">
    <text evidence="1">The sequence shown here is derived from an EMBL/GenBank/DDBJ whole genome shotgun (WGS) entry which is preliminary data.</text>
</comment>
<dbReference type="InterPro" id="IPR029063">
    <property type="entry name" value="SAM-dependent_MTases_sf"/>
</dbReference>
<evidence type="ECO:0000313" key="2">
    <source>
        <dbReference type="Proteomes" id="UP000570517"/>
    </source>
</evidence>
<organism evidence="1 2">
    <name type="scientific">Mycolicibacterium hippocampi</name>
    <dbReference type="NCBI Taxonomy" id="659824"/>
    <lineage>
        <taxon>Bacteria</taxon>
        <taxon>Bacillati</taxon>
        <taxon>Actinomycetota</taxon>
        <taxon>Actinomycetes</taxon>
        <taxon>Mycobacteriales</taxon>
        <taxon>Mycobacteriaceae</taxon>
        <taxon>Mycolicibacterium</taxon>
    </lineage>
</organism>
<dbReference type="Gene3D" id="3.40.50.150">
    <property type="entry name" value="Vaccinia Virus protein VP39"/>
    <property type="match status" value="1"/>
</dbReference>
<sequence length="267" mass="30773">MSASRATADRRIQLMAGEDEAVLRQSVGPLRRYARAQFLQTEEEWVTRGEVLSRSLANLVDEFSPRGATSGIEIGCQRGALTDRMGQLTRVPIWSGIDPKLPGELVTEHGCVLQPARASQLEFPERTFDVALFANVFEHIPPAERDVSLGGIFRILKPGGVVVGQIPNPYFLIESHSRLPLMGWLPTKWQHRYWKMAPVHWDHDFYVVTMKHVKQSAERAGFEVSHVRNFNYPHEVIPRKVRWVARLLERPMRYMPWSWQFILRRPV</sequence>
<dbReference type="Proteomes" id="UP000570517">
    <property type="component" value="Unassembled WGS sequence"/>
</dbReference>
<evidence type="ECO:0000313" key="1">
    <source>
        <dbReference type="EMBL" id="NVN53740.1"/>
    </source>
</evidence>
<evidence type="ECO:0008006" key="3">
    <source>
        <dbReference type="Google" id="ProtNLM"/>
    </source>
</evidence>
<name>A0A850Q0I8_9MYCO</name>
<reference evidence="1 2" key="1">
    <citation type="submission" date="2020-05" db="EMBL/GenBank/DDBJ databases">
        <title>Draft genome sequence of Mycobacterium hippocampi DL, isolated from European seabass, Dicentrarchus labrax, reared in fish farms.</title>
        <authorList>
            <person name="Stathopoulou P."/>
            <person name="Asimakis E."/>
            <person name="Tzokas K."/>
            <person name="Batargias C."/>
            <person name="Tsiamis G."/>
        </authorList>
    </citation>
    <scope>NUCLEOTIDE SEQUENCE [LARGE SCALE GENOMIC DNA]</scope>
    <source>
        <strain evidence="1 2">DL</strain>
    </source>
</reference>
<proteinExistence type="predicted"/>
<protein>
    <recommendedName>
        <fullName evidence="3">Methyltransferase type 11</fullName>
    </recommendedName>
</protein>
<gene>
    <name evidence="1" type="ORF">HLY00_4091</name>
</gene>